<comment type="caution">
    <text evidence="4">The sequence shown here is derived from an EMBL/GenBank/DDBJ whole genome shotgun (WGS) entry which is preliminary data.</text>
</comment>
<feature type="region of interest" description="Disordered" evidence="1">
    <location>
        <begin position="415"/>
        <end position="450"/>
    </location>
</feature>
<evidence type="ECO:0000313" key="4">
    <source>
        <dbReference type="EMBL" id="CAK7231208.1"/>
    </source>
</evidence>
<evidence type="ECO:0000256" key="1">
    <source>
        <dbReference type="SAM" id="MobiDB-lite"/>
    </source>
</evidence>
<evidence type="ECO:0000313" key="5">
    <source>
        <dbReference type="Proteomes" id="UP001642406"/>
    </source>
</evidence>
<feature type="compositionally biased region" description="Polar residues" evidence="1">
    <location>
        <begin position="598"/>
        <end position="610"/>
    </location>
</feature>
<feature type="compositionally biased region" description="Low complexity" evidence="1">
    <location>
        <begin position="267"/>
        <end position="278"/>
    </location>
</feature>
<organism evidence="4 5">
    <name type="scientific">Sporothrix bragantina</name>
    <dbReference type="NCBI Taxonomy" id="671064"/>
    <lineage>
        <taxon>Eukaryota</taxon>
        <taxon>Fungi</taxon>
        <taxon>Dikarya</taxon>
        <taxon>Ascomycota</taxon>
        <taxon>Pezizomycotina</taxon>
        <taxon>Sordariomycetes</taxon>
        <taxon>Sordariomycetidae</taxon>
        <taxon>Ophiostomatales</taxon>
        <taxon>Ophiostomataceae</taxon>
        <taxon>Sporothrix</taxon>
    </lineage>
</organism>
<dbReference type="EMBL" id="CAWUHC010000093">
    <property type="protein sequence ID" value="CAK7231208.1"/>
    <property type="molecule type" value="Genomic_DNA"/>
</dbReference>
<feature type="compositionally biased region" description="Low complexity" evidence="1">
    <location>
        <begin position="522"/>
        <end position="531"/>
    </location>
</feature>
<dbReference type="Proteomes" id="UP001642406">
    <property type="component" value="Unassembled WGS sequence"/>
</dbReference>
<accession>A0ABP0CGM0</accession>
<protein>
    <submittedName>
        <fullName evidence="4">Uncharacterized protein</fullName>
    </submittedName>
</protein>
<feature type="signal peptide" evidence="3">
    <location>
        <begin position="1"/>
        <end position="29"/>
    </location>
</feature>
<dbReference type="PROSITE" id="PS51257">
    <property type="entry name" value="PROKAR_LIPOPROTEIN"/>
    <property type="match status" value="1"/>
</dbReference>
<feature type="region of interest" description="Disordered" evidence="1">
    <location>
        <begin position="462"/>
        <end position="610"/>
    </location>
</feature>
<proteinExistence type="predicted"/>
<sequence length="681" mass="72261">MRTGRLHQTFTPFIFASLSTCSWLACASASAVLYPRGVDVASSVLLPRDSLPSPLDNKAYLPAQIGGIVGSYALCLVVVAFALLLLSKRRREHLQSGEDFDFAQPIQVAALQFPETLQLQDSIVPFAVKSPTFGSNNFSYPNSAITGPTAINTDVGFASTYNSTYNSNFNTGSPISPTETHGGTIVSSLHAKGNLYLSASYASSFRVPGVDPSVDQEIVTADREMAQSQLEEMYKHVMEQEEAKANGVVLAGAPAPLSPLSYTSRASNPYNQQNQSQPGANVGFNNPSTNNLAYAANHSKNESNASSTATLIRKEKTKPTSLNLSLGRDSKDGRDGGKDGSERTSRTSSMLSALKSPRNKKKMQGISISSPIMTPMSGTFPRFAPAGGQGQGQGGYGYGNGGGYAEAEEMNAIPPRHYAPAAPPPIPQQQYQQPQQVPQQQPTPETSPLSTLSIDERIGATLVTKNLPPPRSYTGMTPIDQQQRDPESAISAVSATSNSSQDSSAPLVGLPSSPKPGVNRFPSLSSLPASPRATKTTFFQQPPSAASSQLNQPLSPTGVAFASASPSQSVASSSFSRPNAPSALRTGGGLPLRAYEPSITSPSFATHNQTKQTVFERAPLSPGGPTTPWTGAPVPYSPYQPFSPVVPMTPSLVTKADRKRMRRMEPKTPTMAMVPSIDDTW</sequence>
<keyword evidence="2" id="KW-0812">Transmembrane</keyword>
<feature type="compositionally biased region" description="Basic and acidic residues" evidence="1">
    <location>
        <begin position="328"/>
        <end position="345"/>
    </location>
</feature>
<keyword evidence="2" id="KW-0472">Membrane</keyword>
<evidence type="ECO:0000256" key="3">
    <source>
        <dbReference type="SAM" id="SignalP"/>
    </source>
</evidence>
<feature type="region of interest" description="Disordered" evidence="1">
    <location>
        <begin position="647"/>
        <end position="681"/>
    </location>
</feature>
<feature type="compositionally biased region" description="Low complexity" evidence="1">
    <location>
        <begin position="488"/>
        <end position="505"/>
    </location>
</feature>
<keyword evidence="5" id="KW-1185">Reference proteome</keyword>
<reference evidence="4 5" key="1">
    <citation type="submission" date="2024-01" db="EMBL/GenBank/DDBJ databases">
        <authorList>
            <person name="Allen C."/>
            <person name="Tagirdzhanova G."/>
        </authorList>
    </citation>
    <scope>NUCLEOTIDE SEQUENCE [LARGE SCALE GENOMIC DNA]</scope>
</reference>
<feature type="transmembrane region" description="Helical" evidence="2">
    <location>
        <begin position="59"/>
        <end position="86"/>
    </location>
</feature>
<feature type="compositionally biased region" description="Polar residues" evidence="1">
    <location>
        <begin position="533"/>
        <end position="555"/>
    </location>
</feature>
<keyword evidence="2" id="KW-1133">Transmembrane helix</keyword>
<evidence type="ECO:0000256" key="2">
    <source>
        <dbReference type="SAM" id="Phobius"/>
    </source>
</evidence>
<feature type="chain" id="PRO_5047160328" evidence="3">
    <location>
        <begin position="30"/>
        <end position="681"/>
    </location>
</feature>
<feature type="compositionally biased region" description="Low complexity" evidence="1">
    <location>
        <begin position="559"/>
        <end position="576"/>
    </location>
</feature>
<name>A0ABP0CGM0_9PEZI</name>
<feature type="compositionally biased region" description="Polar residues" evidence="1">
    <location>
        <begin position="283"/>
        <end position="292"/>
    </location>
</feature>
<feature type="region of interest" description="Disordered" evidence="1">
    <location>
        <begin position="260"/>
        <end position="366"/>
    </location>
</feature>
<keyword evidence="3" id="KW-0732">Signal</keyword>
<feature type="compositionally biased region" description="Low complexity" evidence="1">
    <location>
        <begin position="428"/>
        <end position="442"/>
    </location>
</feature>
<gene>
    <name evidence="4" type="ORF">SBRCBS47491_007853</name>
</gene>